<feature type="region of interest" description="Disordered" evidence="1">
    <location>
        <begin position="42"/>
        <end position="67"/>
    </location>
</feature>
<evidence type="ECO:0000256" key="1">
    <source>
        <dbReference type="SAM" id="MobiDB-lite"/>
    </source>
</evidence>
<dbReference type="HOGENOM" id="CLU_2071914_0_0_11"/>
<keyword evidence="3" id="KW-1185">Reference proteome</keyword>
<dbReference type="STRING" id="362257.SVTN_34015"/>
<feature type="region of interest" description="Disordered" evidence="1">
    <location>
        <begin position="1"/>
        <end position="24"/>
    </location>
</feature>
<name>A0A0B5IJM5_9ACTN</name>
<dbReference type="AlphaFoldDB" id="A0A0B5IJM5"/>
<evidence type="ECO:0000313" key="2">
    <source>
        <dbReference type="EMBL" id="AJF68609.1"/>
    </source>
</evidence>
<sequence>MTISPHGGRCAAVHPEGTGHPPSEVRLCRRVQGGARGRDFTVEERRRLAEPVPVGDRDAADDPRGIDPVGVFSGRGLMRVRTCPADPFRPHRLGFQWPGFPARDPPGVLAPRLLRWGP</sequence>
<dbReference type="KEGG" id="svt:SVTN_34015"/>
<dbReference type="Proteomes" id="UP000031774">
    <property type="component" value="Chromosome"/>
</dbReference>
<dbReference type="RefSeq" id="WP_041132531.1">
    <property type="nucleotide sequence ID" value="NZ_CP010407.1"/>
</dbReference>
<evidence type="ECO:0000313" key="3">
    <source>
        <dbReference type="Proteomes" id="UP000031774"/>
    </source>
</evidence>
<dbReference type="EMBL" id="CP010407">
    <property type="protein sequence ID" value="AJF68609.1"/>
    <property type="molecule type" value="Genomic_DNA"/>
</dbReference>
<proteinExistence type="predicted"/>
<gene>
    <name evidence="2" type="ORF">SVTN_34015</name>
</gene>
<accession>A0A0B5IJM5</accession>
<reference evidence="2 3" key="1">
    <citation type="submission" date="2014-12" db="EMBL/GenBank/DDBJ databases">
        <title>Complete genome sequence of Streptomyces vietnamensis strain GIMV4.0001, a genetic manipulable producer of the benzoisochromanequinone antibiotic granaticin.</title>
        <authorList>
            <person name="Deng M.R."/>
            <person name="Guo J."/>
            <person name="Ma L.Y."/>
            <person name="Feng G.D."/>
            <person name="Mo C.Y."/>
            <person name="Zhu H.H."/>
        </authorList>
    </citation>
    <scope>NUCLEOTIDE SEQUENCE [LARGE SCALE GENOMIC DNA]</scope>
    <source>
        <strain evidence="3">GIMV4.0001</strain>
    </source>
</reference>
<organism evidence="2 3">
    <name type="scientific">Streptomyces vietnamensis</name>
    <dbReference type="NCBI Taxonomy" id="362257"/>
    <lineage>
        <taxon>Bacteria</taxon>
        <taxon>Bacillati</taxon>
        <taxon>Actinomycetota</taxon>
        <taxon>Actinomycetes</taxon>
        <taxon>Kitasatosporales</taxon>
        <taxon>Streptomycetaceae</taxon>
        <taxon>Streptomyces</taxon>
    </lineage>
</organism>
<feature type="compositionally biased region" description="Basic and acidic residues" evidence="1">
    <location>
        <begin position="42"/>
        <end position="65"/>
    </location>
</feature>
<protein>
    <submittedName>
        <fullName evidence="2">Uncharacterized protein</fullName>
    </submittedName>
</protein>